<dbReference type="Pfam" id="PF00106">
    <property type="entry name" value="adh_short"/>
    <property type="match status" value="1"/>
</dbReference>
<evidence type="ECO:0000256" key="3">
    <source>
        <dbReference type="RuleBase" id="RU000363"/>
    </source>
</evidence>
<accession>A0ABP3I2D4</accession>
<evidence type="ECO:0000313" key="5">
    <source>
        <dbReference type="EMBL" id="GAA0386996.1"/>
    </source>
</evidence>
<dbReference type="PROSITE" id="PS00061">
    <property type="entry name" value="ADH_SHORT"/>
    <property type="match status" value="1"/>
</dbReference>
<protein>
    <submittedName>
        <fullName evidence="5">SDR family oxidoreductase</fullName>
    </submittedName>
</protein>
<evidence type="ECO:0000313" key="6">
    <source>
        <dbReference type="Proteomes" id="UP001500879"/>
    </source>
</evidence>
<dbReference type="PANTHER" id="PTHR44196:SF1">
    <property type="entry name" value="DEHYDROGENASE_REDUCTASE SDR FAMILY MEMBER 7B"/>
    <property type="match status" value="1"/>
</dbReference>
<dbReference type="RefSeq" id="WP_344019205.1">
    <property type="nucleotide sequence ID" value="NZ_BAAABX010000005.1"/>
</dbReference>
<dbReference type="SMART" id="SM00822">
    <property type="entry name" value="PKS_KR"/>
    <property type="match status" value="1"/>
</dbReference>
<dbReference type="InterPro" id="IPR002347">
    <property type="entry name" value="SDR_fam"/>
</dbReference>
<dbReference type="InterPro" id="IPR020904">
    <property type="entry name" value="Sc_DH/Rdtase_CS"/>
</dbReference>
<name>A0ABP3I2D4_9ACTN</name>
<evidence type="ECO:0000256" key="2">
    <source>
        <dbReference type="ARBA" id="ARBA00023002"/>
    </source>
</evidence>
<organism evidence="5 6">
    <name type="scientific">Streptomyces luteireticuli</name>
    <dbReference type="NCBI Taxonomy" id="173858"/>
    <lineage>
        <taxon>Bacteria</taxon>
        <taxon>Bacillati</taxon>
        <taxon>Actinomycetota</taxon>
        <taxon>Actinomycetes</taxon>
        <taxon>Kitasatosporales</taxon>
        <taxon>Streptomycetaceae</taxon>
        <taxon>Streptomyces</taxon>
    </lineage>
</organism>
<dbReference type="PRINTS" id="PR00080">
    <property type="entry name" value="SDRFAMILY"/>
</dbReference>
<sequence length="250" mass="25876">MRVHNAVVLVTGANRGIGSALVTAFLERGATRVHAGARDPGTLAAVTAQDPERVRPLALDITDPTSVSSAALTAADVTILVNNAGVYAMGHLLEMDLRDVETVMNTNWLGTLRVLRAFAPVVEGNGGGAVANIISVGAFGGTPSMGAYPASKAALNALTQAVRPDLAPRGITVHAVFPGPVDTDMLRLASAGLPAMADFPRATTADVARAIVDGIEAGAEEIFPDPFAEQIGEEWSHDPKAVERRLTTIA</sequence>
<dbReference type="Proteomes" id="UP001500879">
    <property type="component" value="Unassembled WGS sequence"/>
</dbReference>
<dbReference type="SUPFAM" id="SSF51735">
    <property type="entry name" value="NAD(P)-binding Rossmann-fold domains"/>
    <property type="match status" value="1"/>
</dbReference>
<dbReference type="InterPro" id="IPR057326">
    <property type="entry name" value="KR_dom"/>
</dbReference>
<dbReference type="InterPro" id="IPR036291">
    <property type="entry name" value="NAD(P)-bd_dom_sf"/>
</dbReference>
<evidence type="ECO:0000256" key="1">
    <source>
        <dbReference type="ARBA" id="ARBA00006484"/>
    </source>
</evidence>
<keyword evidence="6" id="KW-1185">Reference proteome</keyword>
<feature type="domain" description="Ketoreductase" evidence="4">
    <location>
        <begin position="6"/>
        <end position="180"/>
    </location>
</feature>
<gene>
    <name evidence="5" type="ORF">GCM10010357_04730</name>
</gene>
<keyword evidence="2" id="KW-0560">Oxidoreductase</keyword>
<evidence type="ECO:0000259" key="4">
    <source>
        <dbReference type="SMART" id="SM00822"/>
    </source>
</evidence>
<dbReference type="PRINTS" id="PR00081">
    <property type="entry name" value="GDHRDH"/>
</dbReference>
<dbReference type="PANTHER" id="PTHR44196">
    <property type="entry name" value="DEHYDROGENASE/REDUCTASE SDR FAMILY MEMBER 7B"/>
    <property type="match status" value="1"/>
</dbReference>
<comment type="similarity">
    <text evidence="1 3">Belongs to the short-chain dehydrogenases/reductases (SDR) family.</text>
</comment>
<reference evidence="6" key="1">
    <citation type="journal article" date="2019" name="Int. J. Syst. Evol. Microbiol.">
        <title>The Global Catalogue of Microorganisms (GCM) 10K type strain sequencing project: providing services to taxonomists for standard genome sequencing and annotation.</title>
        <authorList>
            <consortium name="The Broad Institute Genomics Platform"/>
            <consortium name="The Broad Institute Genome Sequencing Center for Infectious Disease"/>
            <person name="Wu L."/>
            <person name="Ma J."/>
        </authorList>
    </citation>
    <scope>NUCLEOTIDE SEQUENCE [LARGE SCALE GENOMIC DNA]</scope>
    <source>
        <strain evidence="6">JCM 4788</strain>
    </source>
</reference>
<proteinExistence type="inferred from homology"/>
<comment type="caution">
    <text evidence="5">The sequence shown here is derived from an EMBL/GenBank/DDBJ whole genome shotgun (WGS) entry which is preliminary data.</text>
</comment>
<dbReference type="Gene3D" id="3.40.50.720">
    <property type="entry name" value="NAD(P)-binding Rossmann-like Domain"/>
    <property type="match status" value="1"/>
</dbReference>
<dbReference type="EMBL" id="BAAABX010000005">
    <property type="protein sequence ID" value="GAA0386996.1"/>
    <property type="molecule type" value="Genomic_DNA"/>
</dbReference>